<evidence type="ECO:0000256" key="2">
    <source>
        <dbReference type="SAM" id="Phobius"/>
    </source>
</evidence>
<reference evidence="3" key="1">
    <citation type="submission" date="2016-06" db="EMBL/GenBank/DDBJ databases">
        <authorList>
            <person name="Cuomo C."/>
            <person name="Litvintseva A."/>
            <person name="Heitman J."/>
            <person name="Chen Y."/>
            <person name="Sun S."/>
            <person name="Springer D."/>
            <person name="Dromer F."/>
            <person name="Young S."/>
            <person name="Zeng Q."/>
            <person name="Chapman S."/>
            <person name="Gujja S."/>
            <person name="Saif S."/>
            <person name="Birren B."/>
        </authorList>
    </citation>
    <scope>NUCLEOTIDE SEQUENCE</scope>
    <source>
        <strain evidence="3">CBS 7841</strain>
    </source>
</reference>
<feature type="compositionally biased region" description="Low complexity" evidence="1">
    <location>
        <begin position="394"/>
        <end position="406"/>
    </location>
</feature>
<keyword evidence="2" id="KW-0472">Membrane</keyword>
<evidence type="ECO:0000313" key="4">
    <source>
        <dbReference type="Proteomes" id="UP000094043"/>
    </source>
</evidence>
<keyword evidence="2" id="KW-0812">Transmembrane</keyword>
<feature type="transmembrane region" description="Helical" evidence="2">
    <location>
        <begin position="325"/>
        <end position="350"/>
    </location>
</feature>
<dbReference type="AlphaFoldDB" id="A0A1E3IZQ8"/>
<dbReference type="VEuPathDB" id="FungiDB:L203_00289"/>
<accession>A0A1E3IZQ8</accession>
<evidence type="ECO:0000256" key="1">
    <source>
        <dbReference type="SAM" id="MobiDB-lite"/>
    </source>
</evidence>
<dbReference type="Proteomes" id="UP000094043">
    <property type="component" value="Chromosome 1"/>
</dbReference>
<dbReference type="RefSeq" id="XP_066065618.1">
    <property type="nucleotide sequence ID" value="XM_066209521.1"/>
</dbReference>
<reference evidence="3" key="2">
    <citation type="journal article" date="2022" name="Elife">
        <title>Obligate sexual reproduction of a homothallic fungus closely related to the Cryptococcus pathogenic species complex.</title>
        <authorList>
            <person name="Passer A.R."/>
            <person name="Clancey S.A."/>
            <person name="Shea T."/>
            <person name="David-Palma M."/>
            <person name="Averette A.F."/>
            <person name="Boekhout T."/>
            <person name="Porcel B.M."/>
            <person name="Nowrousian M."/>
            <person name="Cuomo C.A."/>
            <person name="Sun S."/>
            <person name="Heitman J."/>
            <person name="Coelho M.A."/>
        </authorList>
    </citation>
    <scope>NUCLEOTIDE SEQUENCE</scope>
    <source>
        <strain evidence="3">CBS 7841</strain>
    </source>
</reference>
<proteinExistence type="predicted"/>
<dbReference type="KEGG" id="cdep:91084269"/>
<feature type="region of interest" description="Disordered" evidence="1">
    <location>
        <begin position="392"/>
        <end position="591"/>
    </location>
</feature>
<feature type="compositionally biased region" description="Low complexity" evidence="1">
    <location>
        <begin position="280"/>
        <end position="320"/>
    </location>
</feature>
<name>A0A1E3IZQ8_9TREE</name>
<dbReference type="OrthoDB" id="2563669at2759"/>
<feature type="compositionally biased region" description="Basic and acidic residues" evidence="1">
    <location>
        <begin position="525"/>
        <end position="541"/>
    </location>
</feature>
<keyword evidence="2" id="KW-1133">Transmembrane helix</keyword>
<keyword evidence="4" id="KW-1185">Reference proteome</keyword>
<feature type="region of interest" description="Disordered" evidence="1">
    <location>
        <begin position="278"/>
        <end position="320"/>
    </location>
</feature>
<dbReference type="Gene3D" id="2.60.120.260">
    <property type="entry name" value="Galactose-binding domain-like"/>
    <property type="match status" value="2"/>
</dbReference>
<reference evidence="3" key="3">
    <citation type="submission" date="2024-01" db="EMBL/GenBank/DDBJ databases">
        <authorList>
            <person name="Coelho M.A."/>
            <person name="David-Palma M."/>
            <person name="Shea T."/>
            <person name="Sun S."/>
            <person name="Cuomo C.A."/>
            <person name="Heitman J."/>
        </authorList>
    </citation>
    <scope>NUCLEOTIDE SEQUENCE</scope>
    <source>
        <strain evidence="3">CBS 7841</strain>
    </source>
</reference>
<evidence type="ECO:0000313" key="3">
    <source>
        <dbReference type="EMBL" id="WVN84917.1"/>
    </source>
</evidence>
<sequence length="591" mass="64140">MDITIDDTSPQFQYYSSKSSWSQKHTDDSQTVNYYKQTFYATFTDGDSVSLTFNGTAVTIYGALRSNHGIYSTQLDGGSISYQSGYSADAKFQQVLFAASNLSSDQEHQVVLTNLPSQTDVKDKGISPWWFDVDYAVITTPTSGEIFTTEFDDTSSFVSYFGTGWTAGPPLQPDKYYNSTAHITSVVGDSMQLKFNGSSIQVFGGLYTDHGNYSVSIDGGKTQNFNGTFFNLQPRTTLYQASHLEDGPHILLITNLGQGPSGNFFDFDYAIVNSTINPMSTGNTTDTGTTLTSISTASSTIPSNSNGSNTGNSNHSTSNSSNTNVAGVVGGIVGGVVALALIALTTWWLFKKLKRRRGSAYMRPGRSPNRMDLNDPEIKPYMGPEIYTLPFGTSSSSRDLSVNSRSPGLSPNIPDDHSPRNPFGSAGRGMSQQSLPFLTRIPSPPSSSVPSYARSIKPPSWAGDAPHSSRFPNSQTGTFERASTAVATSEYHDHPVSTNGPQRSSTKSAGVTLPYTAYPPSATDDSIRSIHHYEGTNETERSQPSLSRMYVPGREQDMGPVTRPQDHEDPEGMLPPNYSQATEPLPDQRRT</sequence>
<organism evidence="3 4">
    <name type="scientific">Cryptococcus depauperatus CBS 7841</name>
    <dbReference type="NCBI Taxonomy" id="1295531"/>
    <lineage>
        <taxon>Eukaryota</taxon>
        <taxon>Fungi</taxon>
        <taxon>Dikarya</taxon>
        <taxon>Basidiomycota</taxon>
        <taxon>Agaricomycotina</taxon>
        <taxon>Tremellomycetes</taxon>
        <taxon>Tremellales</taxon>
        <taxon>Cryptococcaceae</taxon>
        <taxon>Cryptococcus</taxon>
    </lineage>
</organism>
<dbReference type="GeneID" id="91084269"/>
<feature type="compositionally biased region" description="Polar residues" evidence="1">
    <location>
        <begin position="496"/>
        <end position="509"/>
    </location>
</feature>
<dbReference type="EMBL" id="CP143784">
    <property type="protein sequence ID" value="WVN84917.1"/>
    <property type="molecule type" value="Genomic_DNA"/>
</dbReference>
<gene>
    <name evidence="3" type="ORF">L203_100053</name>
</gene>
<protein>
    <submittedName>
        <fullName evidence="3">Uncharacterized protein</fullName>
    </submittedName>
</protein>